<reference evidence="5 6" key="1">
    <citation type="submission" date="2020-12" db="EMBL/GenBank/DDBJ databases">
        <authorList>
            <person name="Shan Y."/>
        </authorList>
    </citation>
    <scope>NUCLEOTIDE SEQUENCE [LARGE SCALE GENOMIC DNA]</scope>
    <source>
        <strain evidence="6">csc3.9</strain>
    </source>
</reference>
<dbReference type="InterPro" id="IPR049886">
    <property type="entry name" value="CFI_box_CTERM_dom"/>
</dbReference>
<dbReference type="SUPFAM" id="SSF52743">
    <property type="entry name" value="Subtilisin-like"/>
    <property type="match status" value="1"/>
</dbReference>
<feature type="chain" id="PRO_5032619287" evidence="3">
    <location>
        <begin position="26"/>
        <end position="860"/>
    </location>
</feature>
<gene>
    <name evidence="5" type="ORF">I6N98_09855</name>
</gene>
<evidence type="ECO:0000256" key="3">
    <source>
        <dbReference type="SAM" id="SignalP"/>
    </source>
</evidence>
<dbReference type="Gene3D" id="2.60.120.380">
    <property type="match status" value="1"/>
</dbReference>
<dbReference type="KEGG" id="snan:I6N98_09855"/>
<feature type="transmembrane region" description="Helical" evidence="2">
    <location>
        <begin position="828"/>
        <end position="845"/>
    </location>
</feature>
<evidence type="ECO:0000313" key="5">
    <source>
        <dbReference type="EMBL" id="QQD16702.1"/>
    </source>
</evidence>
<keyword evidence="2" id="KW-0472">Membrane</keyword>
<protein>
    <submittedName>
        <fullName evidence="5">S8 family serine peptidase</fullName>
    </submittedName>
</protein>
<feature type="region of interest" description="Disordered" evidence="1">
    <location>
        <begin position="403"/>
        <end position="422"/>
    </location>
</feature>
<dbReference type="Pfam" id="PF00082">
    <property type="entry name" value="Peptidase_S8"/>
    <property type="match status" value="1"/>
</dbReference>
<dbReference type="InterPro" id="IPR036852">
    <property type="entry name" value="Peptidase_S8/S53_dom_sf"/>
</dbReference>
<keyword evidence="2" id="KW-1133">Transmembrane helix</keyword>
<sequence length="860" mass="89299">MRFSTSVYRWAMCAALVAMPLWASANATDTGAVRDKLDSHLQQFRQQWRSETPAIPSVWPITRSATSVKADRGLPVIAELGALGRQALPEALASIPAAKLISISDNGRWATLRVTSPSALDALANTPAIESLRYEPPAITRVGSVTSRAATAMRAPIALGDADADGSGQRVGIISDSLAVTPVVRDANTLPASGQSGILTGSRPQDSGDLPLAVELIAEGEEDMSVDEGAAMAELIHDIAPGADLLFHTAGVNRFQLADAIDALCTTHNSSIVVDDILFLTEAIYQDDSPSQAASECYQRGVPYITAAGNEGDQSYRFVYSDSAPGIDEPGENRNAPSGNDLHNFSPQGFPDSYLSFQLPSFSSVYVVLMWNQPFDSISDGRGAQIDLDLYVTRDATAAALDEQSSDYVGSSTNQQGRTGRPRGDAVEFVLVETGASAETFHIAIEHFNGSQESIPQQPGVPLEFRLLITGADVIDTEYDFNAPSIWGRGHGTGVAAVGAVAWWESPEYFPNRYDSARIDPESFSSRGGTYTIQFDTQGNYAPTQRTVPHFAAVDASNNTVLGSPSFSVAPEDGEPDNYLNFYGTSAAAANAAGIYALLRQVHPTATPDQLREAVEDSAIDVTGRRAAVGYDDVSGHGLMDAAAASALLATRLSAGDGGATDGGASDGGTTDGGTTDGGATDGGATDGGASDGGTTDGGTGDSGSTDGGTSDGTTDGGASDGGSSGGGSGDSGDTGGDQASNSGGSGGGGGGGACFIATAAYGSYLAPDVKVLRDFRDHVLLPYDFGQKLVAMYYHYSPPIADKIAASPALRSVTRAGLSPLVYSLKYPYASLILLCGVLIALVIRRRRAQAVDFLRVRL</sequence>
<accession>A0A7T4UNL4</accession>
<feature type="domain" description="Peptidase S8/S53" evidence="4">
    <location>
        <begin position="568"/>
        <end position="624"/>
    </location>
</feature>
<feature type="region of interest" description="Disordered" evidence="1">
    <location>
        <begin position="321"/>
        <end position="343"/>
    </location>
</feature>
<feature type="region of interest" description="Disordered" evidence="1">
    <location>
        <begin position="659"/>
        <end position="745"/>
    </location>
</feature>
<evidence type="ECO:0000259" key="4">
    <source>
        <dbReference type="Pfam" id="PF00082"/>
    </source>
</evidence>
<name>A0A7T4UNL4_9GAMM</name>
<dbReference type="GO" id="GO:0004252">
    <property type="term" value="F:serine-type endopeptidase activity"/>
    <property type="evidence" value="ECO:0007669"/>
    <property type="project" value="InterPro"/>
</dbReference>
<dbReference type="Proteomes" id="UP000596063">
    <property type="component" value="Chromosome"/>
</dbReference>
<keyword evidence="3" id="KW-0732">Signal</keyword>
<feature type="compositionally biased region" description="Gly residues" evidence="1">
    <location>
        <begin position="659"/>
        <end position="736"/>
    </location>
</feature>
<feature type="signal peptide" evidence="3">
    <location>
        <begin position="1"/>
        <end position="25"/>
    </location>
</feature>
<dbReference type="EMBL" id="CP066167">
    <property type="protein sequence ID" value="QQD16702.1"/>
    <property type="molecule type" value="Genomic_DNA"/>
</dbReference>
<evidence type="ECO:0000313" key="6">
    <source>
        <dbReference type="Proteomes" id="UP000596063"/>
    </source>
</evidence>
<feature type="compositionally biased region" description="Polar residues" evidence="1">
    <location>
        <begin position="406"/>
        <end position="418"/>
    </location>
</feature>
<dbReference type="RefSeq" id="WP_198568205.1">
    <property type="nucleotide sequence ID" value="NZ_CP066167.1"/>
</dbReference>
<dbReference type="GO" id="GO:0006508">
    <property type="term" value="P:proteolysis"/>
    <property type="evidence" value="ECO:0007669"/>
    <property type="project" value="InterPro"/>
</dbReference>
<dbReference type="InterPro" id="IPR000209">
    <property type="entry name" value="Peptidase_S8/S53_dom"/>
</dbReference>
<dbReference type="Gene3D" id="3.40.50.200">
    <property type="entry name" value="Peptidase S8/S53 domain"/>
    <property type="match status" value="2"/>
</dbReference>
<dbReference type="NCBIfam" id="NF041770">
    <property type="entry name" value="CFI_box_CTERM"/>
    <property type="match status" value="1"/>
</dbReference>
<organism evidence="5 6">
    <name type="scientific">Spongiibacter nanhainus</name>
    <dbReference type="NCBI Taxonomy" id="2794344"/>
    <lineage>
        <taxon>Bacteria</taxon>
        <taxon>Pseudomonadati</taxon>
        <taxon>Pseudomonadota</taxon>
        <taxon>Gammaproteobacteria</taxon>
        <taxon>Cellvibrionales</taxon>
        <taxon>Spongiibacteraceae</taxon>
        <taxon>Spongiibacter</taxon>
    </lineage>
</organism>
<evidence type="ECO:0000256" key="2">
    <source>
        <dbReference type="SAM" id="Phobius"/>
    </source>
</evidence>
<keyword evidence="6" id="KW-1185">Reference proteome</keyword>
<proteinExistence type="predicted"/>
<dbReference type="AlphaFoldDB" id="A0A7T4UNL4"/>
<evidence type="ECO:0000256" key="1">
    <source>
        <dbReference type="SAM" id="MobiDB-lite"/>
    </source>
</evidence>
<keyword evidence="2" id="KW-0812">Transmembrane</keyword>